<dbReference type="OrthoDB" id="206201at2759"/>
<evidence type="ECO:0000256" key="1">
    <source>
        <dbReference type="ARBA" id="ARBA00011073"/>
    </source>
</evidence>
<feature type="signal peptide" evidence="9">
    <location>
        <begin position="1"/>
        <end position="18"/>
    </location>
</feature>
<dbReference type="PANTHER" id="PTHR43806">
    <property type="entry name" value="PEPTIDASE S8"/>
    <property type="match status" value="1"/>
</dbReference>
<evidence type="ECO:0000259" key="10">
    <source>
        <dbReference type="Pfam" id="PF00082"/>
    </source>
</evidence>
<dbReference type="Gene3D" id="2.60.40.1710">
    <property type="entry name" value="Subtilisin-like superfamily"/>
    <property type="match status" value="1"/>
</dbReference>
<evidence type="ECO:0000256" key="4">
    <source>
        <dbReference type="ARBA" id="ARBA00022801"/>
    </source>
</evidence>
<dbReference type="GO" id="GO:0016020">
    <property type="term" value="C:membrane"/>
    <property type="evidence" value="ECO:0007669"/>
    <property type="project" value="InterPro"/>
</dbReference>
<sequence length="899" mass="95211">MVWLTSVLALASAAAVSARQTTPIQGVYMAELQPGATLTPTQLADELSALNVTIQIRRSLNSKLFNGISFKVLGATSAKRRSEVDSDADAVLLPDNTLAIDAVLAIEAVKQVWPIRGVTASPPNGTESFISVGDSSVGSNRRRAIDDYYPHVMSQVDLLHKAGFTGKGIRIGVVDTGIDYTHPILGGCLGPDCIVTHGWDSVGHDDLIGNPIPEPDDDPMDCAGHGTHVAGIISALPNDFGFLGVAPDARLGAYRALDCFGYGNEETISAGMLRAFDDGNDIITLSVSVDGGLPDSLISLTATRIVEAGVPVFVAIANTGEYGSMFDTVAPADARLVNSISSFDPVQEPNVYATAQYEVDGGEPEDFGWAPLLNGRYEFEDGADNATFPLLDLNGIVVNNTTVNGCQPDIIPDLTGYLVLVELTATSSSECFFWTRRQNLVAKGGSNLMFWGPETVIRSIINNDLKSFIATTTASPAIKWREALAAGSNITVTLTVPSKAVPQVIWTTNNATGGGVSSYSTWGPTFDLRSAPTFGGPGRAIMSTWINHGVYSIGGTSMAAPFVAGAAALLGQARGTFDPHTLQVLLASTAKQPRGLIAPMQAGAGLVQLWDAAQVKGILSVPSISFNDTDHHLKEVTFTLRNMGDTEATYELGHSAVDTIYSMSEEGRLARVPFETTDAAAQITFAEDSVSVPAGGEVEITVLCTPPQGVQANRWPIYSGYIILNGTNGDALSIPYMGNAGSMHNGTVIRDDEIFISPRFVAEDVVTLPRPGDAPAPPSWDDLTITVLTLLPTHTLRYDIVVPPPVSGNSTSAPSISPSGEWLGRKTYGPIWGTPVSVFARAKGSSVTFAGFLANGTAVPEGRYALLISALRLFAPTDSVDENDWQTMESPPFNLRYQV</sequence>
<dbReference type="Gene3D" id="3.40.50.200">
    <property type="entry name" value="Peptidase S8/S53 domain"/>
    <property type="match status" value="2"/>
</dbReference>
<feature type="chain" id="PRO_5040277433" evidence="9">
    <location>
        <begin position="19"/>
        <end position="899"/>
    </location>
</feature>
<protein>
    <submittedName>
        <fullName evidence="12">Serine endopeptidase</fullName>
    </submittedName>
</protein>
<feature type="domain" description="C5a peptidase/Subtilisin-like protease SBT2-like Fn3-like" evidence="11">
    <location>
        <begin position="624"/>
        <end position="737"/>
    </location>
</feature>
<organism evidence="12 13">
    <name type="scientific">Plectosphaerella plurivora</name>
    <dbReference type="NCBI Taxonomy" id="936078"/>
    <lineage>
        <taxon>Eukaryota</taxon>
        <taxon>Fungi</taxon>
        <taxon>Dikarya</taxon>
        <taxon>Ascomycota</taxon>
        <taxon>Pezizomycotina</taxon>
        <taxon>Sordariomycetes</taxon>
        <taxon>Hypocreomycetidae</taxon>
        <taxon>Glomerellales</taxon>
        <taxon>Plectosphaerellaceae</taxon>
        <taxon>Plectosphaerella</taxon>
    </lineage>
</organism>
<dbReference type="SUPFAM" id="SSF52743">
    <property type="entry name" value="Subtilisin-like"/>
    <property type="match status" value="1"/>
</dbReference>
<keyword evidence="4 7" id="KW-0378">Hydrolase</keyword>
<dbReference type="PROSITE" id="PS00138">
    <property type="entry name" value="SUBTILASE_SER"/>
    <property type="match status" value="1"/>
</dbReference>
<accession>A0A9P8VI71</accession>
<keyword evidence="13" id="KW-1185">Reference proteome</keyword>
<dbReference type="InterPro" id="IPR036852">
    <property type="entry name" value="Peptidase_S8/S53_dom_sf"/>
</dbReference>
<feature type="domain" description="Peptidase S8/S53" evidence="10">
    <location>
        <begin position="166"/>
        <end position="592"/>
    </location>
</feature>
<dbReference type="Proteomes" id="UP000770015">
    <property type="component" value="Unassembled WGS sequence"/>
</dbReference>
<dbReference type="AlphaFoldDB" id="A0A9P8VI71"/>
<dbReference type="Pfam" id="PF00082">
    <property type="entry name" value="Peptidase_S8"/>
    <property type="match status" value="1"/>
</dbReference>
<dbReference type="InterPro" id="IPR023827">
    <property type="entry name" value="Peptidase_S8_Asp-AS"/>
</dbReference>
<evidence type="ECO:0000313" key="13">
    <source>
        <dbReference type="Proteomes" id="UP000770015"/>
    </source>
</evidence>
<dbReference type="InterPro" id="IPR015500">
    <property type="entry name" value="Peptidase_S8_subtilisin-rel"/>
</dbReference>
<dbReference type="InterPro" id="IPR022398">
    <property type="entry name" value="Peptidase_S8_His-AS"/>
</dbReference>
<evidence type="ECO:0000259" key="11">
    <source>
        <dbReference type="Pfam" id="PF06280"/>
    </source>
</evidence>
<dbReference type="PROSITE" id="PS00136">
    <property type="entry name" value="SUBTILASE_ASP"/>
    <property type="match status" value="1"/>
</dbReference>
<evidence type="ECO:0000256" key="8">
    <source>
        <dbReference type="RuleBase" id="RU003355"/>
    </source>
</evidence>
<dbReference type="PANTHER" id="PTHR43806:SF66">
    <property type="entry name" value="SERIN ENDOPEPTIDASE"/>
    <property type="match status" value="1"/>
</dbReference>
<dbReference type="InterPro" id="IPR034187">
    <property type="entry name" value="Peptidases_S8_5"/>
</dbReference>
<evidence type="ECO:0000256" key="7">
    <source>
        <dbReference type="PROSITE-ProRule" id="PRU01240"/>
    </source>
</evidence>
<dbReference type="EMBL" id="JAGSXJ010000003">
    <property type="protein sequence ID" value="KAH6693944.1"/>
    <property type="molecule type" value="Genomic_DNA"/>
</dbReference>
<name>A0A9P8VI71_9PEZI</name>
<evidence type="ECO:0000313" key="12">
    <source>
        <dbReference type="EMBL" id="KAH6693944.1"/>
    </source>
</evidence>
<dbReference type="Pfam" id="PF06280">
    <property type="entry name" value="fn3_5"/>
    <property type="match status" value="1"/>
</dbReference>
<evidence type="ECO:0000256" key="3">
    <source>
        <dbReference type="ARBA" id="ARBA00022729"/>
    </source>
</evidence>
<keyword evidence="2 7" id="KW-0645">Protease</keyword>
<dbReference type="InterPro" id="IPR023828">
    <property type="entry name" value="Peptidase_S8_Ser-AS"/>
</dbReference>
<dbReference type="PROSITE" id="PS51892">
    <property type="entry name" value="SUBTILASE"/>
    <property type="match status" value="1"/>
</dbReference>
<feature type="active site" description="Charge relay system" evidence="6 7">
    <location>
        <position position="175"/>
    </location>
</feature>
<dbReference type="CDD" id="cd07489">
    <property type="entry name" value="Peptidases_S8_5"/>
    <property type="match status" value="1"/>
</dbReference>
<feature type="active site" description="Charge relay system" evidence="6 7">
    <location>
        <position position="225"/>
    </location>
</feature>
<keyword evidence="3 9" id="KW-0732">Signal</keyword>
<proteinExistence type="inferred from homology"/>
<comment type="caution">
    <text evidence="12">The sequence shown here is derived from an EMBL/GenBank/DDBJ whole genome shotgun (WGS) entry which is preliminary data.</text>
</comment>
<dbReference type="GO" id="GO:0006508">
    <property type="term" value="P:proteolysis"/>
    <property type="evidence" value="ECO:0007669"/>
    <property type="project" value="UniProtKB-KW"/>
</dbReference>
<evidence type="ECO:0000256" key="2">
    <source>
        <dbReference type="ARBA" id="ARBA00022670"/>
    </source>
</evidence>
<dbReference type="PROSITE" id="PS00137">
    <property type="entry name" value="SUBTILASE_HIS"/>
    <property type="match status" value="1"/>
</dbReference>
<reference evidence="12" key="1">
    <citation type="journal article" date="2021" name="Nat. Commun.">
        <title>Genetic determinants of endophytism in the Arabidopsis root mycobiome.</title>
        <authorList>
            <person name="Mesny F."/>
            <person name="Miyauchi S."/>
            <person name="Thiergart T."/>
            <person name="Pickel B."/>
            <person name="Atanasova L."/>
            <person name="Karlsson M."/>
            <person name="Huettel B."/>
            <person name="Barry K.W."/>
            <person name="Haridas S."/>
            <person name="Chen C."/>
            <person name="Bauer D."/>
            <person name="Andreopoulos W."/>
            <person name="Pangilinan J."/>
            <person name="LaButti K."/>
            <person name="Riley R."/>
            <person name="Lipzen A."/>
            <person name="Clum A."/>
            <person name="Drula E."/>
            <person name="Henrissat B."/>
            <person name="Kohler A."/>
            <person name="Grigoriev I.V."/>
            <person name="Martin F.M."/>
            <person name="Hacquard S."/>
        </authorList>
    </citation>
    <scope>NUCLEOTIDE SEQUENCE</scope>
    <source>
        <strain evidence="12">MPI-SDFR-AT-0117</strain>
    </source>
</reference>
<dbReference type="InterPro" id="IPR000209">
    <property type="entry name" value="Peptidase_S8/S53_dom"/>
</dbReference>
<feature type="active site" description="Charge relay system" evidence="6 7">
    <location>
        <position position="557"/>
    </location>
</feature>
<comment type="similarity">
    <text evidence="1 7 8">Belongs to the peptidase S8 family.</text>
</comment>
<dbReference type="InterPro" id="IPR010435">
    <property type="entry name" value="C5a/SBT2-like_Fn3"/>
</dbReference>
<dbReference type="GO" id="GO:0004252">
    <property type="term" value="F:serine-type endopeptidase activity"/>
    <property type="evidence" value="ECO:0007669"/>
    <property type="project" value="UniProtKB-UniRule"/>
</dbReference>
<evidence type="ECO:0000256" key="5">
    <source>
        <dbReference type="ARBA" id="ARBA00022825"/>
    </source>
</evidence>
<keyword evidence="5 7" id="KW-0720">Serine protease</keyword>
<dbReference type="PRINTS" id="PR00723">
    <property type="entry name" value="SUBTILISIN"/>
</dbReference>
<evidence type="ECO:0000256" key="9">
    <source>
        <dbReference type="SAM" id="SignalP"/>
    </source>
</evidence>
<gene>
    <name evidence="12" type="ORF">F5X68DRAFT_258733</name>
</gene>
<evidence type="ECO:0000256" key="6">
    <source>
        <dbReference type="PIRSR" id="PIRSR615500-1"/>
    </source>
</evidence>
<dbReference type="InterPro" id="IPR050131">
    <property type="entry name" value="Peptidase_S8_subtilisin-like"/>
</dbReference>